<evidence type="ECO:0000313" key="12">
    <source>
        <dbReference type="EMBL" id="JAV10154.1"/>
    </source>
</evidence>
<feature type="domain" description="ABC transmembrane type-1" evidence="11">
    <location>
        <begin position="804"/>
        <end position="1063"/>
    </location>
</feature>
<dbReference type="CDD" id="cd03244">
    <property type="entry name" value="ABCC_MRP_domain2"/>
    <property type="match status" value="1"/>
</dbReference>
<evidence type="ECO:0000256" key="2">
    <source>
        <dbReference type="ARBA" id="ARBA00022448"/>
    </source>
</evidence>
<organism evidence="12">
    <name type="scientific">Nyssomyia neivai</name>
    <dbReference type="NCBI Taxonomy" id="330878"/>
    <lineage>
        <taxon>Eukaryota</taxon>
        <taxon>Metazoa</taxon>
        <taxon>Ecdysozoa</taxon>
        <taxon>Arthropoda</taxon>
        <taxon>Hexapoda</taxon>
        <taxon>Insecta</taxon>
        <taxon>Pterygota</taxon>
        <taxon>Neoptera</taxon>
        <taxon>Endopterygota</taxon>
        <taxon>Diptera</taxon>
        <taxon>Nematocera</taxon>
        <taxon>Psychodoidea</taxon>
        <taxon>Psychodidae</taxon>
        <taxon>Nyssomyia</taxon>
    </lineage>
</organism>
<evidence type="ECO:0000256" key="4">
    <source>
        <dbReference type="ARBA" id="ARBA00022741"/>
    </source>
</evidence>
<dbReference type="Pfam" id="PF00005">
    <property type="entry name" value="ABC_tran"/>
    <property type="match status" value="2"/>
</dbReference>
<evidence type="ECO:0000256" key="5">
    <source>
        <dbReference type="ARBA" id="ARBA00022840"/>
    </source>
</evidence>
<evidence type="ECO:0000256" key="3">
    <source>
        <dbReference type="ARBA" id="ARBA00022692"/>
    </source>
</evidence>
<evidence type="ECO:0000256" key="9">
    <source>
        <dbReference type="SAM" id="Phobius"/>
    </source>
</evidence>
<feature type="transmembrane region" description="Helical" evidence="9">
    <location>
        <begin position="207"/>
        <end position="228"/>
    </location>
</feature>
<dbReference type="SUPFAM" id="SSF52540">
    <property type="entry name" value="P-loop containing nucleoside triphosphate hydrolases"/>
    <property type="match status" value="2"/>
</dbReference>
<feature type="region of interest" description="Disordered" evidence="8">
    <location>
        <begin position="680"/>
        <end position="724"/>
    </location>
</feature>
<dbReference type="SUPFAM" id="SSF90123">
    <property type="entry name" value="ABC transporter transmembrane region"/>
    <property type="match status" value="2"/>
</dbReference>
<keyword evidence="6 9" id="KW-1133">Transmembrane helix</keyword>
<accession>A0A1L8DUP6</accession>
<feature type="transmembrane region" description="Helical" evidence="9">
    <location>
        <begin position="743"/>
        <end position="764"/>
    </location>
</feature>
<dbReference type="PANTHER" id="PTHR24223:SF448">
    <property type="entry name" value="FI20146P1-RELATED"/>
    <property type="match status" value="1"/>
</dbReference>
<feature type="compositionally biased region" description="Polar residues" evidence="8">
    <location>
        <begin position="704"/>
        <end position="719"/>
    </location>
</feature>
<dbReference type="PROSITE" id="PS50929">
    <property type="entry name" value="ABC_TM1F"/>
    <property type="match status" value="2"/>
</dbReference>
<evidence type="ECO:0000256" key="1">
    <source>
        <dbReference type="ARBA" id="ARBA00004141"/>
    </source>
</evidence>
<dbReference type="FunFam" id="3.40.50.300:FF:000163">
    <property type="entry name" value="Multidrug resistance-associated protein member 4"/>
    <property type="match status" value="1"/>
</dbReference>
<dbReference type="GO" id="GO:0005524">
    <property type="term" value="F:ATP binding"/>
    <property type="evidence" value="ECO:0007669"/>
    <property type="project" value="UniProtKB-KW"/>
</dbReference>
<evidence type="ECO:0000259" key="10">
    <source>
        <dbReference type="PROSITE" id="PS50893"/>
    </source>
</evidence>
<dbReference type="InterPro" id="IPR017871">
    <property type="entry name" value="ABC_transporter-like_CS"/>
</dbReference>
<evidence type="ECO:0000259" key="11">
    <source>
        <dbReference type="PROSITE" id="PS50929"/>
    </source>
</evidence>
<dbReference type="FunFam" id="3.40.50.300:FF:000482">
    <property type="entry name" value="Multidrug resistance-associated protein member 4"/>
    <property type="match status" value="1"/>
</dbReference>
<feature type="domain" description="ABC transporter" evidence="10">
    <location>
        <begin position="1101"/>
        <end position="1336"/>
    </location>
</feature>
<reference evidence="12" key="1">
    <citation type="submission" date="2016-12" db="EMBL/GenBank/DDBJ databases">
        <title>An insight into the sialome and mialome of the sand fly, Nyssomyia neivai.</title>
        <authorList>
            <person name="Sebastian V."/>
            <person name="Goulart T.M."/>
            <person name="Oliveira W."/>
            <person name="Calvo E."/>
            <person name="Oliveira L.F."/>
            <person name="Pinto M.C."/>
            <person name="Rosselino A.M."/>
            <person name="Ribeiro J.M."/>
        </authorList>
    </citation>
    <scope>NUCLEOTIDE SEQUENCE</scope>
</reference>
<dbReference type="PROSITE" id="PS00211">
    <property type="entry name" value="ABC_TRANSPORTER_1"/>
    <property type="match status" value="2"/>
</dbReference>
<feature type="transmembrane region" description="Helical" evidence="9">
    <location>
        <begin position="921"/>
        <end position="941"/>
    </location>
</feature>
<dbReference type="InterPro" id="IPR027417">
    <property type="entry name" value="P-loop_NTPase"/>
</dbReference>
<dbReference type="FunFam" id="1.20.1560.10:FF:000026">
    <property type="entry name" value="Multidrug resistance-associated protein lethal(2)03659"/>
    <property type="match status" value="1"/>
</dbReference>
<dbReference type="GO" id="GO:0016020">
    <property type="term" value="C:membrane"/>
    <property type="evidence" value="ECO:0007669"/>
    <property type="project" value="UniProtKB-SubCell"/>
</dbReference>
<dbReference type="InterPro" id="IPR003439">
    <property type="entry name" value="ABC_transporter-like_ATP-bd"/>
</dbReference>
<feature type="domain" description="ABC transmembrane type-1" evidence="11">
    <location>
        <begin position="95"/>
        <end position="369"/>
    </location>
</feature>
<dbReference type="CDD" id="cd03250">
    <property type="entry name" value="ABCC_MRP_domain1"/>
    <property type="match status" value="1"/>
</dbReference>
<feature type="transmembrane region" description="Helical" evidence="9">
    <location>
        <begin position="894"/>
        <end position="915"/>
    </location>
</feature>
<feature type="domain" description="ABC transporter" evidence="10">
    <location>
        <begin position="454"/>
        <end position="677"/>
    </location>
</feature>
<sequence>MEALSENKKPANPREKANFFSYLVFWWVLPIFFKGRKKELEEDDVYEALKSHKSDYLGDKMCKAWEREIKVKKEKGQKPSLLRAALAVFGWKILLLGLFLAAIEFLLKVSQPLFLGGLIAYYTSSNGVIRDAYLYAGAVILCSALTVLFMHSFMLSNLHEGMKLRVSMCSMIYRKALRLSKNALGDTTVGQVVNLLSNDVGRLDLSIIFLHYLWVGPLETFVVTYLMYREVGVSAVFGVIFLLLFIPLQAYLGKKTSVLRLKTALRTDERVRLMNEIIQGIQVIKMYAWEKPFGKLVEKARIKELKVIRYVSYIRGILLSFIIFSTRVSVFISLVAFALLGNVVTAEKAFVITSYYNILRQTMTIFFPQGIAQLAETLVSIKRIEKYMLYDETDIGRDDVPDDRTSENSSNDKVPNSTQSTITKGSIEDMKYIDSHESLADVGKGNGIVNPVGITIKELVAKWDPLVAENTLQDVSLQIKQATLMAIIGPVGAGKSSLIQAILGELPSSSGAIDVNGVVSYASQEPWLFSGSIRQNILFGQPMEKRRYREVVKRCALEKDFSLFANGDKTIVGERGQSLSGGQKARISLARAVYRQAAIYLLDDPLSAVDTHVGRHLFDQCMRNFLRGKVVILVTHQLQYLQHADQIVILDKGRILDVGTYESLKESGLDFAKMLRESKEDGKMEEEETRSRSGSKTYQRRISETSLESLDQTHDTPVQTEEGRKEGSVGIGMYKKYFQASGGFCAVYWMMLFCVTAQLCASAGDYFLTYWVNKEEQRNVQELMARMSNDTVDVRVNATTGEDFFGKILKFVGASEEYNNYVDIYIFTALTIATVFITLSRSFIFFNLAVRAAKVLHNAMYTGVTKASMFFFNTNPSGRILNRFSKDMGQVDEFLPTVMIDVIQIFLSLAGIIVVVAVVNYWLLIPTVVIGIIFYFLRDFYLITSRSVKRIEATTRSPIYSHLGASLTGLSTIRAFRTQRILVKEFDSLQDLNSSAFYVFISTSRAFGFWLDVFCVIYIAIVTLSFFLMGDAYGGNVGLAITQAIGMTGMVQWGMRQSAELENTMTAVERVVEYQTVDPEGQLEATGDKKPPPSWPEEGKVTFDRLSLRYFPTKGADAVLRELEFEIKPREKIGIVGRTGAGKSSLINALFRLSYNEGCIIIDARDTGSMGLHDLRKKISIIPQEPVLFSGSMRYNLDPFDEYADEKLWKALEDVKLKSVIQDLPSGLQSKISEGGSNFSVGQRQLVCLARALLRENKILVMDEATANVDPQTDNLIQATIRQMFADCTVLTIAHRLNTVMDSDRVLVMDAGKAVEFAPPFELLTGISGSGIFEGMLKETGKGTYEQLLEVARKNYETIHQSNV</sequence>
<dbReference type="InterPro" id="IPR050173">
    <property type="entry name" value="ABC_transporter_C-like"/>
</dbReference>
<dbReference type="InterPro" id="IPR036640">
    <property type="entry name" value="ABC1_TM_sf"/>
</dbReference>
<dbReference type="GO" id="GO:0016887">
    <property type="term" value="F:ATP hydrolysis activity"/>
    <property type="evidence" value="ECO:0007669"/>
    <property type="project" value="InterPro"/>
</dbReference>
<name>A0A1L8DUP6_9DIPT</name>
<dbReference type="PROSITE" id="PS50893">
    <property type="entry name" value="ABC_TRANSPORTER_2"/>
    <property type="match status" value="2"/>
</dbReference>
<dbReference type="InterPro" id="IPR011527">
    <property type="entry name" value="ABC1_TM_dom"/>
</dbReference>
<comment type="subcellular location">
    <subcellularLocation>
        <location evidence="1">Membrane</location>
        <topology evidence="1">Multi-pass membrane protein</topology>
    </subcellularLocation>
</comment>
<feature type="transmembrane region" description="Helical" evidence="9">
    <location>
        <begin position="824"/>
        <end position="850"/>
    </location>
</feature>
<dbReference type="FunFam" id="1.20.1560.10:FF:000014">
    <property type="entry name" value="Multidrug resistance-associated protein member 4"/>
    <property type="match status" value="1"/>
</dbReference>
<feature type="transmembrane region" description="Helical" evidence="9">
    <location>
        <begin position="81"/>
        <end position="103"/>
    </location>
</feature>
<dbReference type="GO" id="GO:0140359">
    <property type="term" value="F:ABC-type transporter activity"/>
    <property type="evidence" value="ECO:0007669"/>
    <property type="project" value="InterPro"/>
</dbReference>
<proteinExistence type="predicted"/>
<keyword evidence="5" id="KW-0067">ATP-binding</keyword>
<feature type="transmembrane region" description="Helical" evidence="9">
    <location>
        <begin position="1035"/>
        <end position="1055"/>
    </location>
</feature>
<dbReference type="PANTHER" id="PTHR24223">
    <property type="entry name" value="ATP-BINDING CASSETTE SUB-FAMILY C"/>
    <property type="match status" value="1"/>
</dbReference>
<dbReference type="EMBL" id="GFDF01003930">
    <property type="protein sequence ID" value="JAV10154.1"/>
    <property type="molecule type" value="Transcribed_RNA"/>
</dbReference>
<dbReference type="Pfam" id="PF00664">
    <property type="entry name" value="ABC_membrane"/>
    <property type="match status" value="2"/>
</dbReference>
<keyword evidence="2" id="KW-0813">Transport</keyword>
<evidence type="ECO:0000256" key="6">
    <source>
        <dbReference type="ARBA" id="ARBA00022989"/>
    </source>
</evidence>
<dbReference type="Gene3D" id="1.20.1560.10">
    <property type="entry name" value="ABC transporter type 1, transmembrane domain"/>
    <property type="match status" value="2"/>
</dbReference>
<dbReference type="Gene3D" id="3.40.50.300">
    <property type="entry name" value="P-loop containing nucleotide triphosphate hydrolases"/>
    <property type="match status" value="2"/>
</dbReference>
<keyword evidence="7 9" id="KW-0472">Membrane</keyword>
<feature type="compositionally biased region" description="Polar residues" evidence="8">
    <location>
        <begin position="407"/>
        <end position="420"/>
    </location>
</feature>
<protein>
    <submittedName>
        <fullName evidence="12">Putative peptide exporter abc superfamily protein</fullName>
    </submittedName>
</protein>
<dbReference type="SMART" id="SM00382">
    <property type="entry name" value="AAA"/>
    <property type="match status" value="2"/>
</dbReference>
<feature type="transmembrane region" description="Helical" evidence="9">
    <location>
        <begin position="132"/>
        <end position="155"/>
    </location>
</feature>
<keyword evidence="4" id="KW-0547">Nucleotide-binding</keyword>
<evidence type="ECO:0000256" key="7">
    <source>
        <dbReference type="ARBA" id="ARBA00023136"/>
    </source>
</evidence>
<feature type="transmembrane region" description="Helical" evidence="9">
    <location>
        <begin position="234"/>
        <end position="252"/>
    </location>
</feature>
<feature type="transmembrane region" description="Helical" evidence="9">
    <location>
        <begin position="1007"/>
        <end position="1029"/>
    </location>
</feature>
<dbReference type="InterPro" id="IPR003593">
    <property type="entry name" value="AAA+_ATPase"/>
</dbReference>
<evidence type="ECO:0000256" key="8">
    <source>
        <dbReference type="SAM" id="MobiDB-lite"/>
    </source>
</evidence>
<keyword evidence="3 9" id="KW-0812">Transmembrane</keyword>
<feature type="region of interest" description="Disordered" evidence="8">
    <location>
        <begin position="398"/>
        <end position="420"/>
    </location>
</feature>